<accession>A0A449I2W4</accession>
<gene>
    <name evidence="1" type="ORF">NCTC7812_01310</name>
</gene>
<dbReference type="EMBL" id="CAACYH010000004">
    <property type="protein sequence ID" value="VFB13782.1"/>
    <property type="molecule type" value="Genomic_DNA"/>
</dbReference>
<name>A0A449I2W4_9BACE</name>
<evidence type="ECO:0000313" key="2">
    <source>
        <dbReference type="Proteomes" id="UP000396835"/>
    </source>
</evidence>
<reference evidence="1 2" key="1">
    <citation type="submission" date="2019-02" db="EMBL/GenBank/DDBJ databases">
        <authorList>
            <consortium name="Pathogen Informatics"/>
        </authorList>
    </citation>
    <scope>NUCLEOTIDE SEQUENCE [LARGE SCALE GENOMIC DNA]</scope>
    <source>
        <strain evidence="1 2">3012STDY7078512</strain>
    </source>
</reference>
<organism evidence="1 2">
    <name type="scientific">Prevotella heparinolytica</name>
    <dbReference type="NCBI Taxonomy" id="28113"/>
    <lineage>
        <taxon>Bacteria</taxon>
        <taxon>Pseudomonadati</taxon>
        <taxon>Bacteroidota</taxon>
        <taxon>Bacteroidia</taxon>
        <taxon>Bacteroidales</taxon>
        <taxon>Bacteroidaceae</taxon>
        <taxon>Bacteroides</taxon>
    </lineage>
</organism>
<evidence type="ECO:0000313" key="1">
    <source>
        <dbReference type="EMBL" id="VFB13782.1"/>
    </source>
</evidence>
<proteinExistence type="predicted"/>
<protein>
    <submittedName>
        <fullName evidence="1">Uncharacterized protein</fullName>
    </submittedName>
</protein>
<sequence>MQPLIFSKSNPLHLTLVYYYVFNDTNSAVHGQK</sequence>
<dbReference type="Proteomes" id="UP000396835">
    <property type="component" value="Unassembled WGS sequence"/>
</dbReference>
<dbReference type="AlphaFoldDB" id="A0A449I2W4"/>